<reference evidence="3" key="1">
    <citation type="journal article" date="2019" name="Int. J. Syst. Evol. Microbiol.">
        <title>The Global Catalogue of Microorganisms (GCM) 10K type strain sequencing project: providing services to taxonomists for standard genome sequencing and annotation.</title>
        <authorList>
            <consortium name="The Broad Institute Genomics Platform"/>
            <consortium name="The Broad Institute Genome Sequencing Center for Infectious Disease"/>
            <person name="Wu L."/>
            <person name="Ma J."/>
        </authorList>
    </citation>
    <scope>NUCLEOTIDE SEQUENCE [LARGE SCALE GENOMIC DNA]</scope>
    <source>
        <strain evidence="3">JCM 16904</strain>
    </source>
</reference>
<feature type="compositionally biased region" description="Basic and acidic residues" evidence="1">
    <location>
        <begin position="140"/>
        <end position="154"/>
    </location>
</feature>
<feature type="region of interest" description="Disordered" evidence="1">
    <location>
        <begin position="136"/>
        <end position="166"/>
    </location>
</feature>
<protein>
    <recommendedName>
        <fullName evidence="4">Cupin domain-containing protein</fullName>
    </recommendedName>
</protein>
<accession>A0ABP7B5V8</accession>
<evidence type="ECO:0000256" key="1">
    <source>
        <dbReference type="SAM" id="MobiDB-lite"/>
    </source>
</evidence>
<sequence length="166" mass="17857">MAVMSTIPKDSREKGRPGTTVTPFDLFASVLHLHPDGTIHAGTRPAGSGQDGWQLTALHAKTGADVHAGHWQVHPGAERVVCCLVGKIRLHLRPQRPGQREEEIKLMAGTAAIVPRGRWHRVELDIPSAVMAVTLPPGTRLEEEPRGPTDDGPARVRPASPQPPTA</sequence>
<proteinExistence type="predicted"/>
<dbReference type="InterPro" id="IPR014710">
    <property type="entry name" value="RmlC-like_jellyroll"/>
</dbReference>
<evidence type="ECO:0000313" key="3">
    <source>
        <dbReference type="Proteomes" id="UP001500902"/>
    </source>
</evidence>
<name>A0ABP7B5V8_9ACTN</name>
<comment type="caution">
    <text evidence="2">The sequence shown here is derived from an EMBL/GenBank/DDBJ whole genome shotgun (WGS) entry which is preliminary data.</text>
</comment>
<dbReference type="InterPro" id="IPR011051">
    <property type="entry name" value="RmlC_Cupin_sf"/>
</dbReference>
<evidence type="ECO:0008006" key="4">
    <source>
        <dbReference type="Google" id="ProtNLM"/>
    </source>
</evidence>
<dbReference type="Gene3D" id="2.60.120.10">
    <property type="entry name" value="Jelly Rolls"/>
    <property type="match status" value="1"/>
</dbReference>
<dbReference type="Proteomes" id="UP001500902">
    <property type="component" value="Unassembled WGS sequence"/>
</dbReference>
<dbReference type="EMBL" id="BAAAZP010000016">
    <property type="protein sequence ID" value="GAA3650299.1"/>
    <property type="molecule type" value="Genomic_DNA"/>
</dbReference>
<organism evidence="2 3">
    <name type="scientific">Nonomuraea antimicrobica</name>
    <dbReference type="NCBI Taxonomy" id="561173"/>
    <lineage>
        <taxon>Bacteria</taxon>
        <taxon>Bacillati</taxon>
        <taxon>Actinomycetota</taxon>
        <taxon>Actinomycetes</taxon>
        <taxon>Streptosporangiales</taxon>
        <taxon>Streptosporangiaceae</taxon>
        <taxon>Nonomuraea</taxon>
    </lineage>
</organism>
<gene>
    <name evidence="2" type="ORF">GCM10022224_011380</name>
</gene>
<evidence type="ECO:0000313" key="2">
    <source>
        <dbReference type="EMBL" id="GAA3650299.1"/>
    </source>
</evidence>
<dbReference type="SUPFAM" id="SSF51182">
    <property type="entry name" value="RmlC-like cupins"/>
    <property type="match status" value="1"/>
</dbReference>
<keyword evidence="3" id="KW-1185">Reference proteome</keyword>